<dbReference type="InterPro" id="IPR021840">
    <property type="entry name" value="DUF3433"/>
</dbReference>
<feature type="transmembrane region" description="Helical" evidence="1">
    <location>
        <begin position="162"/>
        <end position="187"/>
    </location>
</feature>
<keyword evidence="1" id="KW-0472">Membrane</keyword>
<dbReference type="Proteomes" id="UP000654918">
    <property type="component" value="Unassembled WGS sequence"/>
</dbReference>
<feature type="transmembrane region" description="Helical" evidence="1">
    <location>
        <begin position="64"/>
        <end position="82"/>
    </location>
</feature>
<evidence type="ECO:0000313" key="3">
    <source>
        <dbReference type="Proteomes" id="UP000654918"/>
    </source>
</evidence>
<dbReference type="EMBL" id="WIGO01000017">
    <property type="protein sequence ID" value="KAF6838719.1"/>
    <property type="molecule type" value="Genomic_DNA"/>
</dbReference>
<protein>
    <submittedName>
        <fullName evidence="2">Uncharacterized protein</fullName>
    </submittedName>
</protein>
<keyword evidence="3" id="KW-1185">Reference proteome</keyword>
<dbReference type="AlphaFoldDB" id="A0A8H6KW08"/>
<organism evidence="2 3">
    <name type="scientific">Colletotrichum plurivorum</name>
    <dbReference type="NCBI Taxonomy" id="2175906"/>
    <lineage>
        <taxon>Eukaryota</taxon>
        <taxon>Fungi</taxon>
        <taxon>Dikarya</taxon>
        <taxon>Ascomycota</taxon>
        <taxon>Pezizomycotina</taxon>
        <taxon>Sordariomycetes</taxon>
        <taxon>Hypocreomycetidae</taxon>
        <taxon>Glomerellales</taxon>
        <taxon>Glomerellaceae</taxon>
        <taxon>Colletotrichum</taxon>
        <taxon>Colletotrichum orchidearum species complex</taxon>
    </lineage>
</organism>
<accession>A0A8H6KW08</accession>
<feature type="transmembrane region" description="Helical" evidence="1">
    <location>
        <begin position="790"/>
        <end position="812"/>
    </location>
</feature>
<proteinExistence type="predicted"/>
<keyword evidence="1" id="KW-0812">Transmembrane</keyword>
<reference evidence="2" key="1">
    <citation type="journal article" date="2020" name="Phytopathology">
        <title>Genome Sequence Resources of Colletotrichum truncatum, C. plurivorum, C. musicola, and C. sojae: Four Species Pathogenic to Soybean (Glycine max).</title>
        <authorList>
            <person name="Rogerio F."/>
            <person name="Boufleur T.R."/>
            <person name="Ciampi-Guillardi M."/>
            <person name="Sukno S.A."/>
            <person name="Thon M.R."/>
            <person name="Massola Junior N.S."/>
            <person name="Baroncelli R."/>
        </authorList>
    </citation>
    <scope>NUCLEOTIDE SEQUENCE</scope>
    <source>
        <strain evidence="2">LFN00145</strain>
    </source>
</reference>
<evidence type="ECO:0000256" key="1">
    <source>
        <dbReference type="SAM" id="Phobius"/>
    </source>
</evidence>
<name>A0A8H6KW08_9PEZI</name>
<keyword evidence="1" id="KW-1133">Transmembrane helix</keyword>
<feature type="transmembrane region" description="Helical" evidence="1">
    <location>
        <begin position="97"/>
        <end position="116"/>
    </location>
</feature>
<dbReference type="Pfam" id="PF11915">
    <property type="entry name" value="DUF3433"/>
    <property type="match status" value="1"/>
</dbReference>
<gene>
    <name evidence="2" type="ORF">CPLU01_02252</name>
</gene>
<comment type="caution">
    <text evidence="2">The sequence shown here is derived from an EMBL/GenBank/DDBJ whole genome shotgun (WGS) entry which is preliminary data.</text>
</comment>
<evidence type="ECO:0000313" key="2">
    <source>
        <dbReference type="EMBL" id="KAF6838719.1"/>
    </source>
</evidence>
<sequence>MESPTSTQSLSPSIELEDFRAYWTQLHSSEDVTGIRLDSNNPSPPATPQTADIEANELSDQVEGAIFSSFIIALFIMIWYSHKNAGLLSGGLRFDNLWRLGSTAVLTILSIFWARVELHSKRYMPWIWAFHAETPDMVDYDLDYMSMMLPTILVKSLRQKHYLVFLVAVISLLLKTQIVLAPGLFLVTRVQFQQPIDVKVLHTFNTEPDTIQEDDTRAYYTTQSIQRFNASFPFGVVKGAAYQLFSPRGRSHAPVSVTVDAFFVDMSCLKLGTYNFSLRRGESMSPGMYDFNFGFEGCDDVSFHVACPVPLIEHSDDYSVSVFPMKSHKPCPRFSQRGNQFVYVAFNRDFVDYLKVSDFAAVICSPRTWISKVEVIDDGTSPVLEVLFDCLIQLAEYSGPLVIHYGLRRANEHSEVSVLNMLTQREATTFDRLDLSMLDTVGPHALFMSFRLRIWAVSLSQVVSFFCAFLTVASSTLFTLEHVPESLDLQLQQRSWFGDRPHGYSFQQHRNNRQALSSMLLQTIRGNITYPKNTFDDLVFPILSNISAVDSEAAMNIVPFAKLLDSEENMFETSAYIFCVNKTPTKSEEQELAFSPSLTQTYLWGAWDQKENKFSFLRLWKCHYSWVRLNVTVNMVLSDGEWVIDLNNPPRPDLSTTMPWDESFSVPYFETDVKLKYSGPDLPMGCPFPIVKEYDTEDSAIDLTFRFLVEPHGPIPADAFSDPGQEQNILDELNHNRALISAQLANLESRFGIEERSNSTALPPKSLDPVNAVLIDYNNRRIVQNKVETYIITAILGLVTAANILALLSSLLRRWRPLTRGGIFDMDVKGLAPKDFQSISMTAALLESSNATEHIPIETQSLSRGECDVVLSGLRFRLGNEENVIYEGHDESESLR</sequence>